<protein>
    <submittedName>
        <fullName evidence="2">Uncharacterized protein</fullName>
    </submittedName>
</protein>
<proteinExistence type="predicted"/>
<feature type="region of interest" description="Disordered" evidence="1">
    <location>
        <begin position="67"/>
        <end position="153"/>
    </location>
</feature>
<organism evidence="2 3">
    <name type="scientific">Starmerella bacillaris</name>
    <name type="common">Yeast</name>
    <name type="synonym">Candida zemplinina</name>
    <dbReference type="NCBI Taxonomy" id="1247836"/>
    <lineage>
        <taxon>Eukaryota</taxon>
        <taxon>Fungi</taxon>
        <taxon>Dikarya</taxon>
        <taxon>Ascomycota</taxon>
        <taxon>Saccharomycotina</taxon>
        <taxon>Dipodascomycetes</taxon>
        <taxon>Dipodascales</taxon>
        <taxon>Trichomonascaceae</taxon>
        <taxon>Starmerella</taxon>
    </lineage>
</organism>
<name>A0AAV5RRK1_STABA</name>
<dbReference type="Pfam" id="PF09428">
    <property type="entry name" value="DUF2011"/>
    <property type="match status" value="1"/>
</dbReference>
<dbReference type="InterPro" id="IPR018555">
    <property type="entry name" value="C630.06c-like"/>
</dbReference>
<sequence length="153" mass="17772">MYAFQLFSGGPTEVDLVEKKETFDQKRPDSYYFFEPSSEDVAKFQSAAVTGEFILMHAKPIENPVLAPDINAEYRKPKKSRPGKQARSKRRERKAMEKEIKERHKQFGVRYKDNKKNGWNRPKNDRQRASPSSNITRIPSSTKPGGNQIFMFK</sequence>
<evidence type="ECO:0000313" key="2">
    <source>
        <dbReference type="EMBL" id="GMM53246.1"/>
    </source>
</evidence>
<dbReference type="EMBL" id="BTGC01000008">
    <property type="protein sequence ID" value="GMM53246.1"/>
    <property type="molecule type" value="Genomic_DNA"/>
</dbReference>
<evidence type="ECO:0000313" key="3">
    <source>
        <dbReference type="Proteomes" id="UP001362899"/>
    </source>
</evidence>
<reference evidence="2 3" key="1">
    <citation type="journal article" date="2023" name="Elife">
        <title>Identification of key yeast species and microbe-microbe interactions impacting larval growth of Drosophila in the wild.</title>
        <authorList>
            <person name="Mure A."/>
            <person name="Sugiura Y."/>
            <person name="Maeda R."/>
            <person name="Honda K."/>
            <person name="Sakurai N."/>
            <person name="Takahashi Y."/>
            <person name="Watada M."/>
            <person name="Katoh T."/>
            <person name="Gotoh A."/>
            <person name="Gotoh Y."/>
            <person name="Taniguchi I."/>
            <person name="Nakamura K."/>
            <person name="Hayashi T."/>
            <person name="Katayama T."/>
            <person name="Uemura T."/>
            <person name="Hattori Y."/>
        </authorList>
    </citation>
    <scope>NUCLEOTIDE SEQUENCE [LARGE SCALE GENOMIC DNA]</scope>
    <source>
        <strain evidence="2 3">SB-73</strain>
    </source>
</reference>
<dbReference type="AlphaFoldDB" id="A0AAV5RRK1"/>
<comment type="caution">
    <text evidence="2">The sequence shown here is derived from an EMBL/GenBank/DDBJ whole genome shotgun (WGS) entry which is preliminary data.</text>
</comment>
<accession>A0AAV5RRK1</accession>
<feature type="compositionally biased region" description="Basic residues" evidence="1">
    <location>
        <begin position="76"/>
        <end position="93"/>
    </location>
</feature>
<gene>
    <name evidence="2" type="ORF">DASB73_042090</name>
</gene>
<evidence type="ECO:0000256" key="1">
    <source>
        <dbReference type="SAM" id="MobiDB-lite"/>
    </source>
</evidence>
<dbReference type="Proteomes" id="UP001362899">
    <property type="component" value="Unassembled WGS sequence"/>
</dbReference>
<keyword evidence="3" id="KW-1185">Reference proteome</keyword>
<feature type="compositionally biased region" description="Polar residues" evidence="1">
    <location>
        <begin position="129"/>
        <end position="145"/>
    </location>
</feature>
<feature type="compositionally biased region" description="Basic and acidic residues" evidence="1">
    <location>
        <begin position="110"/>
        <end position="128"/>
    </location>
</feature>